<evidence type="ECO:0000256" key="4">
    <source>
        <dbReference type="ARBA" id="ARBA00022833"/>
    </source>
</evidence>
<dbReference type="OrthoDB" id="74314at2759"/>
<feature type="compositionally biased region" description="Polar residues" evidence="6">
    <location>
        <begin position="258"/>
        <end position="274"/>
    </location>
</feature>
<dbReference type="GO" id="GO:0046872">
    <property type="term" value="F:metal ion binding"/>
    <property type="evidence" value="ECO:0007669"/>
    <property type="project" value="UniProtKB-KW"/>
</dbReference>
<dbReference type="SUPFAM" id="SSF57889">
    <property type="entry name" value="Cysteine-rich domain"/>
    <property type="match status" value="1"/>
</dbReference>
<reference evidence="10 11" key="2">
    <citation type="submission" date="2018-11" db="EMBL/GenBank/DDBJ databases">
        <authorList>
            <consortium name="Pathogen Informatics"/>
        </authorList>
    </citation>
    <scope>NUCLEOTIDE SEQUENCE [LARGE SCALE GENOMIC DNA]</scope>
</reference>
<evidence type="ECO:0000256" key="3">
    <source>
        <dbReference type="ARBA" id="ARBA00022723"/>
    </source>
</evidence>
<evidence type="ECO:0000313" key="11">
    <source>
        <dbReference type="Proteomes" id="UP000278807"/>
    </source>
</evidence>
<organism evidence="12">
    <name type="scientific">Rodentolepis nana</name>
    <name type="common">Dwarf tapeworm</name>
    <name type="synonym">Hymenolepis nana</name>
    <dbReference type="NCBI Taxonomy" id="102285"/>
    <lineage>
        <taxon>Eukaryota</taxon>
        <taxon>Metazoa</taxon>
        <taxon>Spiralia</taxon>
        <taxon>Lophotrochozoa</taxon>
        <taxon>Platyhelminthes</taxon>
        <taxon>Cestoda</taxon>
        <taxon>Eucestoda</taxon>
        <taxon>Cyclophyllidea</taxon>
        <taxon>Hymenolepididae</taxon>
        <taxon>Rodentolepis</taxon>
    </lineage>
</organism>
<dbReference type="WBParaSite" id="HNAJ_0001224601-mRNA-1">
    <property type="protein sequence ID" value="HNAJ_0001224601-mRNA-1"/>
    <property type="gene ID" value="HNAJ_0001224601"/>
</dbReference>
<feature type="region of interest" description="Disordered" evidence="6">
    <location>
        <begin position="308"/>
        <end position="349"/>
    </location>
</feature>
<keyword evidence="5" id="KW-0206">Cytoskeleton</keyword>
<keyword evidence="5" id="KW-0963">Cytoplasm</keyword>
<keyword evidence="4" id="KW-0862">Zinc</keyword>
<dbReference type="InterPro" id="IPR002219">
    <property type="entry name" value="PKC_DAG/PE"/>
</dbReference>
<dbReference type="InterPro" id="IPR011524">
    <property type="entry name" value="SARAH_dom"/>
</dbReference>
<feature type="domain" description="SARAH" evidence="9">
    <location>
        <begin position="661"/>
        <end position="708"/>
    </location>
</feature>
<evidence type="ECO:0000256" key="1">
    <source>
        <dbReference type="ARBA" id="ARBA00004245"/>
    </source>
</evidence>
<dbReference type="InterPro" id="IPR033614">
    <property type="entry name" value="RASSF1-6"/>
</dbReference>
<evidence type="ECO:0000256" key="6">
    <source>
        <dbReference type="SAM" id="MobiDB-lite"/>
    </source>
</evidence>
<dbReference type="Proteomes" id="UP000278807">
    <property type="component" value="Unassembled WGS sequence"/>
</dbReference>
<feature type="compositionally biased region" description="Basic residues" evidence="6">
    <location>
        <begin position="320"/>
        <end position="336"/>
    </location>
</feature>
<gene>
    <name evidence="10" type="ORF">HNAJ_LOCUS12233</name>
</gene>
<dbReference type="CDD" id="cd20820">
    <property type="entry name" value="C1_RASSF1-like"/>
    <property type="match status" value="1"/>
</dbReference>
<dbReference type="GO" id="GO:0007165">
    <property type="term" value="P:signal transduction"/>
    <property type="evidence" value="ECO:0007669"/>
    <property type="project" value="InterPro"/>
</dbReference>
<dbReference type="SMART" id="SM00314">
    <property type="entry name" value="RA"/>
    <property type="match status" value="1"/>
</dbReference>
<comment type="subcellular location">
    <subcellularLocation>
        <location evidence="1">Cytoplasm</location>
        <location evidence="1">Cytoskeleton</location>
    </subcellularLocation>
</comment>
<reference evidence="12" key="1">
    <citation type="submission" date="2017-02" db="UniProtKB">
        <authorList>
            <consortium name="WormBaseParasite"/>
        </authorList>
    </citation>
    <scope>IDENTIFICATION</scope>
</reference>
<dbReference type="PROSITE" id="PS50951">
    <property type="entry name" value="SARAH"/>
    <property type="match status" value="1"/>
</dbReference>
<dbReference type="Gene3D" id="3.30.60.20">
    <property type="match status" value="1"/>
</dbReference>
<keyword evidence="2" id="KW-0493">Microtubule</keyword>
<dbReference type="Pfam" id="PF16517">
    <property type="entry name" value="Nore1-SARAH"/>
    <property type="match status" value="1"/>
</dbReference>
<dbReference type="EMBL" id="UZAE01014129">
    <property type="protein sequence ID" value="VDO12519.1"/>
    <property type="molecule type" value="Genomic_DNA"/>
</dbReference>
<accession>A0A0R3TWL0</accession>
<keyword evidence="11" id="KW-1185">Reference proteome</keyword>
<dbReference type="PANTHER" id="PTHR22738">
    <property type="entry name" value="RASSF"/>
    <property type="match status" value="1"/>
</dbReference>
<dbReference type="InterPro" id="IPR029071">
    <property type="entry name" value="Ubiquitin-like_domsf"/>
</dbReference>
<dbReference type="Gene3D" id="1.20.5.110">
    <property type="match status" value="1"/>
</dbReference>
<dbReference type="InterPro" id="IPR046349">
    <property type="entry name" value="C1-like_sf"/>
</dbReference>
<dbReference type="SMART" id="SM00109">
    <property type="entry name" value="C1"/>
    <property type="match status" value="1"/>
</dbReference>
<evidence type="ECO:0000259" key="8">
    <source>
        <dbReference type="PROSITE" id="PS50200"/>
    </source>
</evidence>
<keyword evidence="3" id="KW-0479">Metal-binding</keyword>
<evidence type="ECO:0000313" key="12">
    <source>
        <dbReference type="WBParaSite" id="HNAJ_0001224601-mRNA-1"/>
    </source>
</evidence>
<dbReference type="PANTHER" id="PTHR22738:SF10">
    <property type="entry name" value="RAS ASSOCIATION DOMAIN-CONTAINING PROTEIN 1 HOMOLOG"/>
    <property type="match status" value="1"/>
</dbReference>
<dbReference type="PROSITE" id="PS50200">
    <property type="entry name" value="RA"/>
    <property type="match status" value="1"/>
</dbReference>
<feature type="domain" description="Phorbol-ester/DAG-type" evidence="7">
    <location>
        <begin position="130"/>
        <end position="182"/>
    </location>
</feature>
<dbReference type="AlphaFoldDB" id="A0A0R3TWL0"/>
<evidence type="ECO:0000259" key="9">
    <source>
        <dbReference type="PROSITE" id="PS50951"/>
    </source>
</evidence>
<dbReference type="InterPro" id="IPR000159">
    <property type="entry name" value="RA_dom"/>
</dbReference>
<dbReference type="GO" id="GO:0005874">
    <property type="term" value="C:microtubule"/>
    <property type="evidence" value="ECO:0007669"/>
    <property type="project" value="UniProtKB-KW"/>
</dbReference>
<dbReference type="PROSITE" id="PS50081">
    <property type="entry name" value="ZF_DAG_PE_2"/>
    <property type="match status" value="1"/>
</dbReference>
<dbReference type="Gene3D" id="3.10.20.90">
    <property type="entry name" value="Phosphatidylinositol 3-kinase Catalytic Subunit, Chain A, domain 1"/>
    <property type="match status" value="1"/>
</dbReference>
<proteinExistence type="predicted"/>
<evidence type="ECO:0000259" key="7">
    <source>
        <dbReference type="PROSITE" id="PS50081"/>
    </source>
</evidence>
<evidence type="ECO:0000256" key="5">
    <source>
        <dbReference type="ARBA" id="ARBA00023212"/>
    </source>
</evidence>
<dbReference type="SUPFAM" id="SSF54236">
    <property type="entry name" value="Ubiquitin-like"/>
    <property type="match status" value="1"/>
</dbReference>
<evidence type="ECO:0000313" key="10">
    <source>
        <dbReference type="EMBL" id="VDO12519.1"/>
    </source>
</evidence>
<sequence length="778" mass="86923">MNISDNPTSGSTLKKQPGLLGGLRRTFANFLRHPQSTLPARKESIHRKNMTLPRITQSTGTNEFDGQILVTERLIPTSIDTDVLRQYDQRRFSAYSETPEPVRAELIRLDKLSGGYGEALPREARCGPSQHSFCAIPLELDTFCDYCNQPIWGLGWGPVCRRCAGCLMTCHWLCADKVTIPCEVNSPSAHTYGDCEVEGDNAVAKSGLIKTLEEEEERCGTPAPASTKALSQSVLRPNEPPTTERAVSMGEGEDLDPQCTSTPFHPKFESQQPPNGELPPTLRPQSQFSLFCSPDTSLKFDETLEEIKEDTSEESVGSKATRHKSMVQSRRRHRNHLSSTSSSRRHTTDISLLSVSTHSIDAYDVSSLDQRDLRERGLSVWQLSPAEGISTPPEIEVNAETHPTSVVMSSRMQSTAAAALTGNQTGAGEIIYTKVTIGPRNAVLPWKPMELAKRLEIFNGNNFGLYAKMTPKLPSGDCEGQIRLHINLIRPIRMVLTDRPASIFNIVGGGSDSDSDDTEKPVETAVKQAESEGPSDNTVRMRNKSVDGRVTSFRLPRGSSKLLHVRLSTTANQVIRSLLSRFSIDDNPQKFALYEHTIYGENEVSVRKLFDDESPLGLMMQWTLDSSVEVGGKAGEDMHIEHFNELLGVKRIVLQENETGDIEWSCFSEAQLRTFMDILNREEADYRRRIELKYQIRKREILRLMNLRARCQQRTVGPNSIAAATAKPSAEEEEEEEAKEEKCRKELQVSASSNGEPFVSSDVVRLRWLSYWHLTTLL</sequence>
<dbReference type="STRING" id="102285.A0A0R3TWL0"/>
<dbReference type="Pfam" id="PF00788">
    <property type="entry name" value="RA"/>
    <property type="match status" value="1"/>
</dbReference>
<evidence type="ECO:0000256" key="2">
    <source>
        <dbReference type="ARBA" id="ARBA00022701"/>
    </source>
</evidence>
<feature type="domain" description="Ras-associating" evidence="8">
    <location>
        <begin position="551"/>
        <end position="659"/>
    </location>
</feature>
<protein>
    <submittedName>
        <fullName evidence="12">Ras-associating domain-containing protein</fullName>
    </submittedName>
</protein>
<name>A0A0R3TWL0_RODNA</name>
<feature type="region of interest" description="Disordered" evidence="6">
    <location>
        <begin position="719"/>
        <end position="755"/>
    </location>
</feature>
<feature type="region of interest" description="Disordered" evidence="6">
    <location>
        <begin position="214"/>
        <end position="287"/>
    </location>
</feature>